<keyword evidence="13" id="KW-1185">Reference proteome</keyword>
<dbReference type="InterPro" id="IPR002125">
    <property type="entry name" value="CMP_dCMP_dom"/>
</dbReference>
<protein>
    <recommendedName>
        <fullName evidence="4 10">Cytidine deaminase</fullName>
        <ecNumber evidence="4 10">3.5.4.5</ecNumber>
    </recommendedName>
    <alternativeName>
        <fullName evidence="8 10">Cytidine aminohydrolase</fullName>
    </alternativeName>
</protein>
<evidence type="ECO:0000256" key="2">
    <source>
        <dbReference type="ARBA" id="ARBA00003949"/>
    </source>
</evidence>
<evidence type="ECO:0000256" key="4">
    <source>
        <dbReference type="ARBA" id="ARBA00012783"/>
    </source>
</evidence>
<evidence type="ECO:0000256" key="5">
    <source>
        <dbReference type="ARBA" id="ARBA00022723"/>
    </source>
</evidence>
<comment type="caution">
    <text evidence="12">The sequence shown here is derived from an EMBL/GenBank/DDBJ whole genome shotgun (WGS) entry which is preliminary data.</text>
</comment>
<evidence type="ECO:0000256" key="9">
    <source>
        <dbReference type="ARBA" id="ARBA00049558"/>
    </source>
</evidence>
<accession>A0ABR0K841</accession>
<evidence type="ECO:0000256" key="8">
    <source>
        <dbReference type="ARBA" id="ARBA00032005"/>
    </source>
</evidence>
<evidence type="ECO:0000313" key="12">
    <source>
        <dbReference type="EMBL" id="KAK5091852.1"/>
    </source>
</evidence>
<dbReference type="CDD" id="cd01283">
    <property type="entry name" value="cytidine_deaminase"/>
    <property type="match status" value="1"/>
</dbReference>
<dbReference type="PANTHER" id="PTHR11644">
    <property type="entry name" value="CYTIDINE DEAMINASE"/>
    <property type="match status" value="1"/>
</dbReference>
<evidence type="ECO:0000259" key="11">
    <source>
        <dbReference type="PROSITE" id="PS51747"/>
    </source>
</evidence>
<organism evidence="12 13">
    <name type="scientific">Lithohypha guttulata</name>
    <dbReference type="NCBI Taxonomy" id="1690604"/>
    <lineage>
        <taxon>Eukaryota</taxon>
        <taxon>Fungi</taxon>
        <taxon>Dikarya</taxon>
        <taxon>Ascomycota</taxon>
        <taxon>Pezizomycotina</taxon>
        <taxon>Eurotiomycetes</taxon>
        <taxon>Chaetothyriomycetidae</taxon>
        <taxon>Chaetothyriales</taxon>
        <taxon>Trichomeriaceae</taxon>
        <taxon>Lithohypha</taxon>
    </lineage>
</organism>
<sequence length="178" mass="19783">MAPSQPINFKLTKDELQKLSTLAIAAKRKAYCPYSNFRVGAALLTDQDSYYQGSNVEVASTPVGTCAERCAIAPLVASIERPELPRVRGLAVSTDIWPPASPCGMCRQMIREFCDADMPIYMYGRRKEVGQEYSQNITEMEELQICGEPVIMTIGELLPMSFGPNDMDKREVKTTNFG</sequence>
<dbReference type="NCBIfam" id="TIGR01354">
    <property type="entry name" value="cyt_deam_tetra"/>
    <property type="match status" value="1"/>
</dbReference>
<dbReference type="InterPro" id="IPR050202">
    <property type="entry name" value="Cyt/Deoxycyt_deaminase"/>
</dbReference>
<evidence type="ECO:0000256" key="1">
    <source>
        <dbReference type="ARBA" id="ARBA00001947"/>
    </source>
</evidence>
<dbReference type="PROSITE" id="PS51747">
    <property type="entry name" value="CYT_DCMP_DEAMINASES_2"/>
    <property type="match status" value="1"/>
</dbReference>
<gene>
    <name evidence="12" type="ORF">LTR24_005748</name>
</gene>
<dbReference type="Pfam" id="PF00383">
    <property type="entry name" value="dCMP_cyt_deam_1"/>
    <property type="match status" value="1"/>
</dbReference>
<dbReference type="PROSITE" id="PS00903">
    <property type="entry name" value="CYT_DCMP_DEAMINASES_1"/>
    <property type="match status" value="1"/>
</dbReference>
<keyword evidence="7 10" id="KW-0862">Zinc</keyword>
<evidence type="ECO:0000256" key="6">
    <source>
        <dbReference type="ARBA" id="ARBA00022801"/>
    </source>
</evidence>
<dbReference type="InterPro" id="IPR006262">
    <property type="entry name" value="Cyt_deam_tetra"/>
</dbReference>
<evidence type="ECO:0000256" key="3">
    <source>
        <dbReference type="ARBA" id="ARBA00006576"/>
    </source>
</evidence>
<dbReference type="EMBL" id="JAVRRG010000068">
    <property type="protein sequence ID" value="KAK5091852.1"/>
    <property type="molecule type" value="Genomic_DNA"/>
</dbReference>
<dbReference type="EC" id="3.5.4.5" evidence="4 10"/>
<keyword evidence="6 10" id="KW-0378">Hydrolase</keyword>
<dbReference type="NCBIfam" id="NF004064">
    <property type="entry name" value="PRK05578.1"/>
    <property type="match status" value="1"/>
</dbReference>
<dbReference type="InterPro" id="IPR016193">
    <property type="entry name" value="Cytidine_deaminase-like"/>
</dbReference>
<comment type="catalytic activity">
    <reaction evidence="10">
        <text>2'-deoxycytidine + H2O + H(+) = 2'-deoxyuridine + NH4(+)</text>
        <dbReference type="Rhea" id="RHEA:13433"/>
        <dbReference type="ChEBI" id="CHEBI:15377"/>
        <dbReference type="ChEBI" id="CHEBI:15378"/>
        <dbReference type="ChEBI" id="CHEBI:15698"/>
        <dbReference type="ChEBI" id="CHEBI:16450"/>
        <dbReference type="ChEBI" id="CHEBI:28938"/>
        <dbReference type="EC" id="3.5.4.5"/>
    </reaction>
</comment>
<dbReference type="Gene3D" id="3.40.140.10">
    <property type="entry name" value="Cytidine Deaminase, domain 2"/>
    <property type="match status" value="1"/>
</dbReference>
<evidence type="ECO:0000256" key="10">
    <source>
        <dbReference type="RuleBase" id="RU364006"/>
    </source>
</evidence>
<proteinExistence type="inferred from homology"/>
<dbReference type="SUPFAM" id="SSF53927">
    <property type="entry name" value="Cytidine deaminase-like"/>
    <property type="match status" value="1"/>
</dbReference>
<feature type="domain" description="CMP/dCMP-type deaminase" evidence="11">
    <location>
        <begin position="14"/>
        <end position="165"/>
    </location>
</feature>
<comment type="function">
    <text evidence="2 10">This enzyme scavenges exogenous and endogenous cytidine and 2'-deoxycytidine for UMP synthesis.</text>
</comment>
<comment type="catalytic activity">
    <reaction evidence="9 10">
        <text>cytidine + H2O + H(+) = uridine + NH4(+)</text>
        <dbReference type="Rhea" id="RHEA:16069"/>
        <dbReference type="ChEBI" id="CHEBI:15377"/>
        <dbReference type="ChEBI" id="CHEBI:15378"/>
        <dbReference type="ChEBI" id="CHEBI:16704"/>
        <dbReference type="ChEBI" id="CHEBI:17562"/>
        <dbReference type="ChEBI" id="CHEBI:28938"/>
        <dbReference type="EC" id="3.5.4.5"/>
    </reaction>
</comment>
<keyword evidence="5 10" id="KW-0479">Metal-binding</keyword>
<dbReference type="InterPro" id="IPR016192">
    <property type="entry name" value="APOBEC/CMP_deaminase_Zn-bd"/>
</dbReference>
<dbReference type="PANTHER" id="PTHR11644:SF2">
    <property type="entry name" value="CYTIDINE DEAMINASE"/>
    <property type="match status" value="1"/>
</dbReference>
<comment type="similarity">
    <text evidence="3 10">Belongs to the cytidine and deoxycytidylate deaminase family.</text>
</comment>
<comment type="cofactor">
    <cofactor evidence="1 10">
        <name>Zn(2+)</name>
        <dbReference type="ChEBI" id="CHEBI:29105"/>
    </cofactor>
</comment>
<name>A0ABR0K841_9EURO</name>
<evidence type="ECO:0000313" key="13">
    <source>
        <dbReference type="Proteomes" id="UP001345013"/>
    </source>
</evidence>
<reference evidence="12 13" key="1">
    <citation type="submission" date="2023-08" db="EMBL/GenBank/DDBJ databases">
        <title>Black Yeasts Isolated from many extreme environments.</title>
        <authorList>
            <person name="Coleine C."/>
            <person name="Stajich J.E."/>
            <person name="Selbmann L."/>
        </authorList>
    </citation>
    <scope>NUCLEOTIDE SEQUENCE [LARGE SCALE GENOMIC DNA]</scope>
    <source>
        <strain evidence="12 13">CCFEE 5885</strain>
    </source>
</reference>
<evidence type="ECO:0000256" key="7">
    <source>
        <dbReference type="ARBA" id="ARBA00022833"/>
    </source>
</evidence>
<dbReference type="Proteomes" id="UP001345013">
    <property type="component" value="Unassembled WGS sequence"/>
</dbReference>